<dbReference type="Pfam" id="PF02771">
    <property type="entry name" value="Acyl-CoA_dh_N"/>
    <property type="match status" value="1"/>
</dbReference>
<dbReference type="PANTHER" id="PTHR42807">
    <property type="entry name" value="GLUTARYL-COA DEHYDROGENASE, MITOCHONDRIAL"/>
    <property type="match status" value="1"/>
</dbReference>
<comment type="cofactor">
    <cofactor evidence="1 13">
        <name>FAD</name>
        <dbReference type="ChEBI" id="CHEBI:57692"/>
    </cofactor>
</comment>
<dbReference type="EMBL" id="JBFDAA010000008">
    <property type="protein sequence ID" value="KAL1129654.1"/>
    <property type="molecule type" value="Genomic_DNA"/>
</dbReference>
<keyword evidence="5 13" id="KW-0274">FAD</keyword>
<dbReference type="Gene3D" id="1.20.140.10">
    <property type="entry name" value="Butyryl-CoA Dehydrogenase, subunit A, domain 3"/>
    <property type="match status" value="1"/>
</dbReference>
<feature type="domain" description="Acyl-CoA dehydrogenase/oxidase C-terminal" evidence="14">
    <location>
        <begin position="237"/>
        <end position="382"/>
    </location>
</feature>
<dbReference type="GO" id="GO:0004361">
    <property type="term" value="F:glutaryl-CoA dehydrogenase activity"/>
    <property type="evidence" value="ECO:0007669"/>
    <property type="project" value="UniProtKB-EC"/>
</dbReference>
<evidence type="ECO:0000256" key="8">
    <source>
        <dbReference type="ARBA" id="ARBA00023128"/>
    </source>
</evidence>
<evidence type="ECO:0000256" key="2">
    <source>
        <dbReference type="ARBA" id="ARBA00004305"/>
    </source>
</evidence>
<dbReference type="PANTHER" id="PTHR42807:SF1">
    <property type="entry name" value="GLUTARYL-COA DEHYDROGENASE, MITOCHONDRIAL"/>
    <property type="match status" value="1"/>
</dbReference>
<name>A0ABD0YEY3_9HEMI</name>
<dbReference type="EC" id="1.3.8.6" evidence="11"/>
<keyword evidence="8" id="KW-0496">Mitochondrion</keyword>
<evidence type="ECO:0000256" key="13">
    <source>
        <dbReference type="RuleBase" id="RU362125"/>
    </source>
</evidence>
<comment type="similarity">
    <text evidence="3 13">Belongs to the acyl-CoA dehydrogenase family.</text>
</comment>
<dbReference type="InterPro" id="IPR052033">
    <property type="entry name" value="Glutaryl-CoA_DH_mitochondrial"/>
</dbReference>
<evidence type="ECO:0000256" key="1">
    <source>
        <dbReference type="ARBA" id="ARBA00001974"/>
    </source>
</evidence>
<evidence type="ECO:0000259" key="14">
    <source>
        <dbReference type="Pfam" id="PF00441"/>
    </source>
</evidence>
<evidence type="ECO:0000313" key="17">
    <source>
        <dbReference type="EMBL" id="KAL1129654.1"/>
    </source>
</evidence>
<keyword evidence="6" id="KW-0809">Transit peptide</keyword>
<evidence type="ECO:0000256" key="10">
    <source>
        <dbReference type="ARBA" id="ARBA00037927"/>
    </source>
</evidence>
<dbReference type="FunFam" id="1.10.540.10:FF:000003">
    <property type="entry name" value="glutaryl-CoA dehydrogenase, mitochondrial"/>
    <property type="match status" value="1"/>
</dbReference>
<evidence type="ECO:0000256" key="7">
    <source>
        <dbReference type="ARBA" id="ARBA00023002"/>
    </source>
</evidence>
<comment type="subcellular location">
    <subcellularLocation>
        <location evidence="2">Mitochondrion matrix</location>
    </subcellularLocation>
</comment>
<dbReference type="FunFam" id="1.20.140.10:FF:000006">
    <property type="entry name" value="Glutaryl-CoA dehydrogenase, mitochondrial"/>
    <property type="match status" value="1"/>
</dbReference>
<accession>A0ABD0YEY3</accession>
<keyword evidence="18" id="KW-1185">Reference proteome</keyword>
<comment type="caution">
    <text evidence="17">The sequence shown here is derived from an EMBL/GenBank/DDBJ whole genome shotgun (WGS) entry which is preliminary data.</text>
</comment>
<evidence type="ECO:0000256" key="11">
    <source>
        <dbReference type="ARBA" id="ARBA00039033"/>
    </source>
</evidence>
<evidence type="ECO:0000259" key="15">
    <source>
        <dbReference type="Pfam" id="PF02770"/>
    </source>
</evidence>
<dbReference type="Gene3D" id="2.40.110.10">
    <property type="entry name" value="Butyryl-CoA Dehydrogenase, subunit A, domain 2"/>
    <property type="match status" value="1"/>
</dbReference>
<feature type="domain" description="Acyl-CoA dehydrogenase/oxidase N-terminal" evidence="16">
    <location>
        <begin position="15"/>
        <end position="125"/>
    </location>
</feature>
<sequence>VFNCDDALNLESQLTEEEIILRDSFRNYCQKKLMPRILNENRNEVFDRKIMEEMGEMGALGCSLDGYGCTGASTVTYGLMAREVERVDSAYRSAFSVQSSLVMFPIHQYGTEEQKQKYLPKLAQGTLVGCFGLTEPNQGSDAAGMETSAIYSEQTKSFILSGNKTWITNAPIADVFIVWARTINDKRVRGFILDRGMKGLETSKIRGKFSLRASETGSIHMDNVEVPSENVLHGALGMQAPLSCLNSARLGIAWGAIGAAEFCYSTAREYVLSRKQFKKPLAANQLIQKKLADMVTEISLALQGCLQVSRLKDKNLSEPEMVSLLKRNSCGKALEIARTARDMLGANGISDEYHIIRHVTNLEAVNTYEGTHDIHALILGHAITGIRAF</sequence>
<comment type="pathway">
    <text evidence="9">Amino-acid metabolism; lysine degradation.</text>
</comment>
<dbReference type="AlphaFoldDB" id="A0ABD0YEY3"/>
<gene>
    <name evidence="17" type="ORF">AAG570_012599</name>
</gene>
<dbReference type="Proteomes" id="UP001558652">
    <property type="component" value="Unassembled WGS sequence"/>
</dbReference>
<evidence type="ECO:0000313" key="18">
    <source>
        <dbReference type="Proteomes" id="UP001558652"/>
    </source>
</evidence>
<dbReference type="Pfam" id="PF00441">
    <property type="entry name" value="Acyl-CoA_dh_1"/>
    <property type="match status" value="1"/>
</dbReference>
<dbReference type="InterPro" id="IPR013786">
    <property type="entry name" value="AcylCoA_DH/ox_N"/>
</dbReference>
<evidence type="ECO:0000259" key="16">
    <source>
        <dbReference type="Pfam" id="PF02771"/>
    </source>
</evidence>
<evidence type="ECO:0000256" key="4">
    <source>
        <dbReference type="ARBA" id="ARBA00022630"/>
    </source>
</evidence>
<dbReference type="Pfam" id="PF02770">
    <property type="entry name" value="Acyl-CoA_dh_M"/>
    <property type="match status" value="1"/>
</dbReference>
<evidence type="ECO:0000256" key="9">
    <source>
        <dbReference type="ARBA" id="ARBA00037899"/>
    </source>
</evidence>
<dbReference type="SUPFAM" id="SSF47203">
    <property type="entry name" value="Acyl-CoA dehydrogenase C-terminal domain-like"/>
    <property type="match status" value="1"/>
</dbReference>
<dbReference type="InterPro" id="IPR046373">
    <property type="entry name" value="Acyl-CoA_Oxase/DH_mid-dom_sf"/>
</dbReference>
<organism evidence="17 18">
    <name type="scientific">Ranatra chinensis</name>
    <dbReference type="NCBI Taxonomy" id="642074"/>
    <lineage>
        <taxon>Eukaryota</taxon>
        <taxon>Metazoa</taxon>
        <taxon>Ecdysozoa</taxon>
        <taxon>Arthropoda</taxon>
        <taxon>Hexapoda</taxon>
        <taxon>Insecta</taxon>
        <taxon>Pterygota</taxon>
        <taxon>Neoptera</taxon>
        <taxon>Paraneoptera</taxon>
        <taxon>Hemiptera</taxon>
        <taxon>Heteroptera</taxon>
        <taxon>Panheteroptera</taxon>
        <taxon>Nepomorpha</taxon>
        <taxon>Nepidae</taxon>
        <taxon>Ranatrinae</taxon>
        <taxon>Ranatra</taxon>
    </lineage>
</organism>
<dbReference type="FunFam" id="2.40.110.10:FF:000008">
    <property type="entry name" value="Glutaryl-CoA dehydrogenase, mitochondrial"/>
    <property type="match status" value="1"/>
</dbReference>
<dbReference type="InterPro" id="IPR006091">
    <property type="entry name" value="Acyl-CoA_Oxase/DH_mid-dom"/>
</dbReference>
<protein>
    <recommendedName>
        <fullName evidence="11">glutaryl-CoA dehydrogenase (ETF)</fullName>
        <ecNumber evidence="11">1.3.8.6</ecNumber>
    </recommendedName>
</protein>
<keyword evidence="7 13" id="KW-0560">Oxidoreductase</keyword>
<evidence type="ECO:0000256" key="12">
    <source>
        <dbReference type="ARBA" id="ARBA00049493"/>
    </source>
</evidence>
<dbReference type="Gene3D" id="1.10.540.10">
    <property type="entry name" value="Acyl-CoA dehydrogenase/oxidase, N-terminal domain"/>
    <property type="match status" value="1"/>
</dbReference>
<evidence type="ECO:0000256" key="6">
    <source>
        <dbReference type="ARBA" id="ARBA00022946"/>
    </source>
</evidence>
<dbReference type="SUPFAM" id="SSF56645">
    <property type="entry name" value="Acyl-CoA dehydrogenase NM domain-like"/>
    <property type="match status" value="1"/>
</dbReference>
<feature type="non-terminal residue" evidence="17">
    <location>
        <position position="1"/>
    </location>
</feature>
<dbReference type="InterPro" id="IPR009100">
    <property type="entry name" value="AcylCoA_DH/oxidase_NM_dom_sf"/>
</dbReference>
<evidence type="ECO:0000256" key="5">
    <source>
        <dbReference type="ARBA" id="ARBA00022827"/>
    </source>
</evidence>
<dbReference type="CDD" id="cd01151">
    <property type="entry name" value="GCD"/>
    <property type="match status" value="1"/>
</dbReference>
<comment type="pathway">
    <text evidence="10">Amino-acid metabolism; tryptophan metabolism.</text>
</comment>
<dbReference type="GO" id="GO:0005759">
    <property type="term" value="C:mitochondrial matrix"/>
    <property type="evidence" value="ECO:0007669"/>
    <property type="project" value="UniProtKB-SubCell"/>
</dbReference>
<feature type="domain" description="Acyl-CoA oxidase/dehydrogenase middle" evidence="15">
    <location>
        <begin position="130"/>
        <end position="224"/>
    </location>
</feature>
<reference evidence="17 18" key="1">
    <citation type="submission" date="2024-07" db="EMBL/GenBank/DDBJ databases">
        <title>Chromosome-level genome assembly of the water stick insect Ranatra chinensis (Heteroptera: Nepidae).</title>
        <authorList>
            <person name="Liu X."/>
        </authorList>
    </citation>
    <scope>NUCLEOTIDE SEQUENCE [LARGE SCALE GENOMIC DNA]</scope>
    <source>
        <strain evidence="17">Cailab_2021Rc</strain>
        <tissue evidence="17">Muscle</tissue>
    </source>
</reference>
<proteinExistence type="inferred from homology"/>
<dbReference type="InterPro" id="IPR009075">
    <property type="entry name" value="AcylCo_DH/oxidase_C"/>
</dbReference>
<dbReference type="InterPro" id="IPR037069">
    <property type="entry name" value="AcylCoA_DH/ox_N_sf"/>
</dbReference>
<dbReference type="InterPro" id="IPR036250">
    <property type="entry name" value="AcylCo_DH-like_C"/>
</dbReference>
<keyword evidence="4 13" id="KW-0285">Flavoprotein</keyword>
<comment type="catalytic activity">
    <reaction evidence="12">
        <text>glutaryl-CoA + oxidized [electron-transfer flavoprotein] + 2 H(+) = (2E)-butenoyl-CoA + reduced [electron-transfer flavoprotein] + CO2</text>
        <dbReference type="Rhea" id="RHEA:13389"/>
        <dbReference type="Rhea" id="RHEA-COMP:10685"/>
        <dbReference type="Rhea" id="RHEA-COMP:10686"/>
        <dbReference type="ChEBI" id="CHEBI:15378"/>
        <dbReference type="ChEBI" id="CHEBI:16526"/>
        <dbReference type="ChEBI" id="CHEBI:57332"/>
        <dbReference type="ChEBI" id="CHEBI:57378"/>
        <dbReference type="ChEBI" id="CHEBI:57692"/>
        <dbReference type="ChEBI" id="CHEBI:58307"/>
        <dbReference type="EC" id="1.3.8.6"/>
    </reaction>
</comment>
<evidence type="ECO:0000256" key="3">
    <source>
        <dbReference type="ARBA" id="ARBA00009347"/>
    </source>
</evidence>